<protein>
    <recommendedName>
        <fullName evidence="3">CobQ/CobB/MinD/ParA nucleotide binding domain-containing protein</fullName>
    </recommendedName>
</protein>
<proteinExistence type="predicted"/>
<dbReference type="Proteomes" id="UP001217476">
    <property type="component" value="Chromosome"/>
</dbReference>
<reference evidence="1" key="1">
    <citation type="submission" date="2023-03" db="EMBL/GenBank/DDBJ databases">
        <title>Andean soil-derived lignocellulolytic bacterial consortium as a source of novel taxa and putative plastic-active enzymes.</title>
        <authorList>
            <person name="Diaz-Garcia L."/>
            <person name="Chuvochina M."/>
            <person name="Feuerriegel G."/>
            <person name="Bunk B."/>
            <person name="Sproer C."/>
            <person name="Streit W.R."/>
            <person name="Rodriguez L.M."/>
            <person name="Overmann J."/>
            <person name="Jimenez D.J."/>
        </authorList>
    </citation>
    <scope>NUCLEOTIDE SEQUENCE</scope>
    <source>
        <strain evidence="1">MAG 4196</strain>
    </source>
</reference>
<dbReference type="EMBL" id="CP119312">
    <property type="protein sequence ID" value="WEK04697.1"/>
    <property type="molecule type" value="Genomic_DNA"/>
</dbReference>
<dbReference type="AlphaFoldDB" id="A0AAJ5VWC8"/>
<dbReference type="SUPFAM" id="SSF52540">
    <property type="entry name" value="P-loop containing nucleoside triphosphate hydrolases"/>
    <property type="match status" value="1"/>
</dbReference>
<gene>
    <name evidence="1" type="ORF">P0Y65_00100</name>
</gene>
<organism evidence="1 2">
    <name type="scientific">Candidatus Devosia phytovorans</name>
    <dbReference type="NCBI Taxonomy" id="3121372"/>
    <lineage>
        <taxon>Bacteria</taxon>
        <taxon>Pseudomonadati</taxon>
        <taxon>Pseudomonadota</taxon>
        <taxon>Alphaproteobacteria</taxon>
        <taxon>Hyphomicrobiales</taxon>
        <taxon>Devosiaceae</taxon>
        <taxon>Devosia</taxon>
    </lineage>
</organism>
<evidence type="ECO:0008006" key="3">
    <source>
        <dbReference type="Google" id="ProtNLM"/>
    </source>
</evidence>
<evidence type="ECO:0000313" key="1">
    <source>
        <dbReference type="EMBL" id="WEK04697.1"/>
    </source>
</evidence>
<dbReference type="Gene3D" id="3.40.50.300">
    <property type="entry name" value="P-loop containing nucleotide triphosphate hydrolases"/>
    <property type="match status" value="1"/>
</dbReference>
<dbReference type="InterPro" id="IPR027417">
    <property type="entry name" value="P-loop_NTPase"/>
</dbReference>
<accession>A0AAJ5VWC8</accession>
<evidence type="ECO:0000313" key="2">
    <source>
        <dbReference type="Proteomes" id="UP001217476"/>
    </source>
</evidence>
<sequence>MALANVAFLCALNDLKVLTIDWDLEAPGLLYYFRGLLDPTEIREMKDQAGILDMAWNWVSRTDKALSQDDVDQLVRETGAGGYFGEFAHRVFDFGDGHLDLIMPGGHTFTARDLDSAQIGYEAALAEFSWHEFINERAGGILLDNLRDWAKLHYDLVLIDSRTGLADDAGICTVQMPDEVVMCFVLNRQNIDGIARVASAIRRQRSSSVSIHTIPMRVAGASTAEEADAFSRATRELVRTGGLDPATVESHLSDLPIKASVAVPYYETLAPIAATTPNRDVATLNYLDLAVHLTGKALIVPDLDDEWLDIVRQRLAPQHTTIEYLADLQTAEPERAAADLARFLDSARNEQLDNGSLDPRYVRAMAELTLQLVERIDPFTAFELMHTSVELLRESSAAARDEWYSLFVATLERYAQLLGQITVDEDEELAVLEELDTILAVDGNGPIDALKRISFKVGATKLLLKNGELDRARLATEELQEMLSGFPVEFGTQRADQYSALELDHLVLKGDLERIAENNAGAVAAYEQGFNKARELSSKRGEVTRALFDFAMRLAQTAGPEEAPQYAMSALSYAPTSSSLTASISTLAEVVLRSDRAQDLVPEFVRRAFMNRRMTHFIGAHYGRGAGIARQFADQLFRMAEWVGRSDQEPEILSSLTAMLLSVGQALTGRPDSMRLVQRRLDRGISDTIGAWIDRFGPLLHPEQLADLVDIKALLEQQSSRPPRGTNSR</sequence>
<name>A0AAJ5VWC8_9HYPH</name>